<protein>
    <submittedName>
        <fullName evidence="1">Membrane nuclease MnuA</fullName>
    </submittedName>
</protein>
<organism evidence="1 2">
    <name type="scientific">Mycoplasmopsis canis UFG4</name>
    <dbReference type="NCBI Taxonomy" id="1131455"/>
    <lineage>
        <taxon>Bacteria</taxon>
        <taxon>Bacillati</taxon>
        <taxon>Mycoplasmatota</taxon>
        <taxon>Mycoplasmoidales</taxon>
        <taxon>Metamycoplasmataceae</taxon>
        <taxon>Mycoplasmopsis</taxon>
    </lineage>
</organism>
<gene>
    <name evidence="1" type="ORF">MCANUFG4_02930</name>
</gene>
<reference evidence="1 2" key="1">
    <citation type="journal article" date="2012" name="J. Bacteriol.">
        <title>Genome annotation of five Mycoplasma canis strains.</title>
        <authorList>
            <person name="Brown D.R."/>
            <person name="May M."/>
            <person name="Michaels D.L."/>
            <person name="Barbet A.F."/>
        </authorList>
    </citation>
    <scope>NUCLEOTIDE SEQUENCE [LARGE SCALE GENOMIC DNA]</scope>
    <source>
        <strain evidence="1 2">UFG4</strain>
    </source>
</reference>
<evidence type="ECO:0000313" key="2">
    <source>
        <dbReference type="Proteomes" id="UP000006229"/>
    </source>
</evidence>
<dbReference type="InterPro" id="IPR036691">
    <property type="entry name" value="Endo/exonu/phosph_ase_sf"/>
</dbReference>
<dbReference type="Proteomes" id="UP000006229">
    <property type="component" value="Unassembled WGS sequence"/>
</dbReference>
<keyword evidence="2" id="KW-1185">Reference proteome</keyword>
<dbReference type="Gene3D" id="3.60.10.10">
    <property type="entry name" value="Endonuclease/exonuclease/phosphatase"/>
    <property type="match status" value="1"/>
</dbReference>
<accession>I1A4J2</accession>
<name>I1A4J2_9BACT</name>
<dbReference type="AlphaFoldDB" id="I1A4J2"/>
<dbReference type="EMBL" id="AJFU01000006">
    <property type="protein sequence ID" value="EIE41413.1"/>
    <property type="molecule type" value="Genomic_DNA"/>
</dbReference>
<dbReference type="SUPFAM" id="SSF56219">
    <property type="entry name" value="DNase I-like"/>
    <property type="match status" value="1"/>
</dbReference>
<dbReference type="NCBIfam" id="NF045851">
    <property type="entry name" value="mem_nucl_MnuA"/>
    <property type="match status" value="1"/>
</dbReference>
<evidence type="ECO:0000313" key="1">
    <source>
        <dbReference type="EMBL" id="EIE41413.1"/>
    </source>
</evidence>
<sequence>MLIKLANTYFLLKNYKKVKISKRKNREANMKKTKKRKKNKLLSIIGSIAIIIAAGATAGYFLIKQNNTQKSNTSTQSTNIESSKTNNANQLKITSWNIANFGASSSKKLGFRIQALKEIIKKENLEFISIQEVGYEDWEGVKKLVEELGDEYSFAKSPMGLISEERPNSRESYAIIYKNNKVKLLNDKGYFKGKNIQFTRPLWYSKWEIIQNGQNFWIINGHLDAPGKSSTNGVNEAENPTINNYKWKGQGDQEVREYLDIKYALEELKQKDPNSLIIFNGDTNIKKENFKFSSDFYTNLGYEINYDTNIYNDLYATSLNKGKNYSNPYDKFIAYDPNNVFIESKFEKFDLINVFKNVLDRKKYSDLFKQTYNDKNKQQKSDPDMVIKISDHTFINAYIEIK</sequence>
<proteinExistence type="predicted"/>
<comment type="caution">
    <text evidence="1">The sequence shown here is derived from an EMBL/GenBank/DDBJ whole genome shotgun (WGS) entry which is preliminary data.</text>
</comment>
<dbReference type="PATRIC" id="fig|1131455.3.peg.588"/>